<dbReference type="AlphaFoldDB" id="A0A511R4I6"/>
<keyword evidence="6 7" id="KW-0472">Membrane</keyword>
<dbReference type="GO" id="GO:0055085">
    <property type="term" value="P:transmembrane transport"/>
    <property type="evidence" value="ECO:0007669"/>
    <property type="project" value="InterPro"/>
</dbReference>
<organism evidence="9 10">
    <name type="scientific">Meiothermus hypogaeus NBRC 106114</name>
    <dbReference type="NCBI Taxonomy" id="1227553"/>
    <lineage>
        <taxon>Bacteria</taxon>
        <taxon>Thermotogati</taxon>
        <taxon>Deinococcota</taxon>
        <taxon>Deinococci</taxon>
        <taxon>Thermales</taxon>
        <taxon>Thermaceae</taxon>
        <taxon>Meiothermus</taxon>
    </lineage>
</organism>
<evidence type="ECO:0000256" key="4">
    <source>
        <dbReference type="ARBA" id="ARBA00022692"/>
    </source>
</evidence>
<dbReference type="InterPro" id="IPR050366">
    <property type="entry name" value="BP-dependent_transpt_permease"/>
</dbReference>
<keyword evidence="4 7" id="KW-0812">Transmembrane</keyword>
<dbReference type="InterPro" id="IPR025966">
    <property type="entry name" value="OppC_N"/>
</dbReference>
<dbReference type="PROSITE" id="PS50928">
    <property type="entry name" value="ABC_TM1"/>
    <property type="match status" value="1"/>
</dbReference>
<feature type="transmembrane region" description="Helical" evidence="7">
    <location>
        <begin position="247"/>
        <end position="268"/>
    </location>
</feature>
<evidence type="ECO:0000256" key="6">
    <source>
        <dbReference type="ARBA" id="ARBA00023136"/>
    </source>
</evidence>
<dbReference type="Pfam" id="PF12911">
    <property type="entry name" value="OppC_N"/>
    <property type="match status" value="1"/>
</dbReference>
<feature type="transmembrane region" description="Helical" evidence="7">
    <location>
        <begin position="193"/>
        <end position="222"/>
    </location>
</feature>
<evidence type="ECO:0000256" key="1">
    <source>
        <dbReference type="ARBA" id="ARBA00004651"/>
    </source>
</evidence>
<feature type="transmembrane region" description="Helical" evidence="7">
    <location>
        <begin position="118"/>
        <end position="136"/>
    </location>
</feature>
<dbReference type="Gene3D" id="1.10.3720.10">
    <property type="entry name" value="MetI-like"/>
    <property type="match status" value="1"/>
</dbReference>
<keyword evidence="2 7" id="KW-0813">Transport</keyword>
<keyword evidence="3" id="KW-1003">Cell membrane</keyword>
<dbReference type="EMBL" id="BJXL01000107">
    <property type="protein sequence ID" value="GEM84514.1"/>
    <property type="molecule type" value="Genomic_DNA"/>
</dbReference>
<dbReference type="SUPFAM" id="SSF161098">
    <property type="entry name" value="MetI-like"/>
    <property type="match status" value="1"/>
</dbReference>
<keyword evidence="5 7" id="KW-1133">Transmembrane helix</keyword>
<evidence type="ECO:0000256" key="3">
    <source>
        <dbReference type="ARBA" id="ARBA00022475"/>
    </source>
</evidence>
<comment type="similarity">
    <text evidence="7">Belongs to the binding-protein-dependent transport system permease family.</text>
</comment>
<dbReference type="InterPro" id="IPR035906">
    <property type="entry name" value="MetI-like_sf"/>
</dbReference>
<sequence>MMSNRTLRALLANRLAIAGMVILLLLVLGATFAPILVPYSPTATDFSALQQAPSAKHWFGTDQLGRDILSRVFYGARVSLAAGLISVLIALVLGGLIGLVAGFYGGWIDDVLMRLTDAMLAFPFLVLAIALAAVLGPSLQNTMLAIGVVTTPVFARLIRGQVLAERPREYVQAAVALGGGDGRIIMWHLLPNILGPLIVQVSLSTATAVLAEATLSFLGLGVQPPTPSWGSMLNDARGYLSQAPHMALFPGLAIFLAVLAFNLIGDGLRDAFDPRMKK</sequence>
<dbReference type="Proteomes" id="UP000321197">
    <property type="component" value="Unassembled WGS sequence"/>
</dbReference>
<evidence type="ECO:0000256" key="2">
    <source>
        <dbReference type="ARBA" id="ARBA00022448"/>
    </source>
</evidence>
<evidence type="ECO:0000313" key="9">
    <source>
        <dbReference type="EMBL" id="GEM84514.1"/>
    </source>
</evidence>
<evidence type="ECO:0000313" key="10">
    <source>
        <dbReference type="Proteomes" id="UP000321197"/>
    </source>
</evidence>
<feature type="domain" description="ABC transmembrane type-1" evidence="8">
    <location>
        <begin position="76"/>
        <end position="265"/>
    </location>
</feature>
<reference evidence="9 10" key="1">
    <citation type="submission" date="2019-07" db="EMBL/GenBank/DDBJ databases">
        <title>Whole genome shotgun sequence of Meiothermus hypogaeus NBRC 106114.</title>
        <authorList>
            <person name="Hosoyama A."/>
            <person name="Uohara A."/>
            <person name="Ohji S."/>
            <person name="Ichikawa N."/>
        </authorList>
    </citation>
    <scope>NUCLEOTIDE SEQUENCE [LARGE SCALE GENOMIC DNA]</scope>
    <source>
        <strain evidence="9 10">NBRC 106114</strain>
    </source>
</reference>
<proteinExistence type="inferred from homology"/>
<accession>A0A511R4I6</accession>
<evidence type="ECO:0000256" key="7">
    <source>
        <dbReference type="RuleBase" id="RU363032"/>
    </source>
</evidence>
<dbReference type="PANTHER" id="PTHR43386:SF25">
    <property type="entry name" value="PEPTIDE ABC TRANSPORTER PERMEASE PROTEIN"/>
    <property type="match status" value="1"/>
</dbReference>
<evidence type="ECO:0000256" key="5">
    <source>
        <dbReference type="ARBA" id="ARBA00022989"/>
    </source>
</evidence>
<dbReference type="InterPro" id="IPR000515">
    <property type="entry name" value="MetI-like"/>
</dbReference>
<dbReference type="Pfam" id="PF00528">
    <property type="entry name" value="BPD_transp_1"/>
    <property type="match status" value="1"/>
</dbReference>
<evidence type="ECO:0000259" key="8">
    <source>
        <dbReference type="PROSITE" id="PS50928"/>
    </source>
</evidence>
<dbReference type="GO" id="GO:0005886">
    <property type="term" value="C:plasma membrane"/>
    <property type="evidence" value="ECO:0007669"/>
    <property type="project" value="UniProtKB-SubCell"/>
</dbReference>
<gene>
    <name evidence="9" type="ORF">MHY01S_26800</name>
</gene>
<dbReference type="CDD" id="cd06261">
    <property type="entry name" value="TM_PBP2"/>
    <property type="match status" value="1"/>
</dbReference>
<feature type="transmembrane region" description="Helical" evidence="7">
    <location>
        <begin position="12"/>
        <end position="37"/>
    </location>
</feature>
<dbReference type="PANTHER" id="PTHR43386">
    <property type="entry name" value="OLIGOPEPTIDE TRANSPORT SYSTEM PERMEASE PROTEIN APPC"/>
    <property type="match status" value="1"/>
</dbReference>
<comment type="subcellular location">
    <subcellularLocation>
        <location evidence="1 7">Cell membrane</location>
        <topology evidence="1 7">Multi-pass membrane protein</topology>
    </subcellularLocation>
</comment>
<feature type="transmembrane region" description="Helical" evidence="7">
    <location>
        <begin position="80"/>
        <end position="106"/>
    </location>
</feature>
<name>A0A511R4I6_9DEIN</name>
<comment type="caution">
    <text evidence="9">The sequence shown here is derived from an EMBL/GenBank/DDBJ whole genome shotgun (WGS) entry which is preliminary data.</text>
</comment>
<protein>
    <submittedName>
        <fullName evidence="9">ABC transporter permease</fullName>
    </submittedName>
</protein>